<sequence length="121" mass="13543">MVTTQTKDDISMLVQLGMAACMNGDVYNARKMFENLLEYEPDLRAASLGLAFSRIVTDEFQEAEDILNGLPEDDDTLSLKVISLSLQRNSDEAGSIYNKIKDKHSPEALTAKQFMDYSADR</sequence>
<dbReference type="PROSITE" id="PS51257">
    <property type="entry name" value="PROKAR_LIPOPROTEIN"/>
    <property type="match status" value="1"/>
</dbReference>
<accession>A0A1T4V2E6</accession>
<dbReference type="Gene3D" id="1.25.40.10">
    <property type="entry name" value="Tetratricopeptide repeat domain"/>
    <property type="match status" value="1"/>
</dbReference>
<name>A0A1T4V2E6_9GAMM</name>
<keyword evidence="2" id="KW-1185">Reference proteome</keyword>
<dbReference type="InterPro" id="IPR011990">
    <property type="entry name" value="TPR-like_helical_dom_sf"/>
</dbReference>
<evidence type="ECO:0000313" key="1">
    <source>
        <dbReference type="EMBL" id="SKA59037.1"/>
    </source>
</evidence>
<reference evidence="2" key="1">
    <citation type="submission" date="2017-02" db="EMBL/GenBank/DDBJ databases">
        <authorList>
            <person name="Varghese N."/>
            <person name="Submissions S."/>
        </authorList>
    </citation>
    <scope>NUCLEOTIDE SEQUENCE [LARGE SCALE GENOMIC DNA]</scope>
    <source>
        <strain evidence="2">DSM 3072</strain>
    </source>
</reference>
<dbReference type="Proteomes" id="UP000242432">
    <property type="component" value="Unassembled WGS sequence"/>
</dbReference>
<gene>
    <name evidence="1" type="ORF">SAMN02745213_00578</name>
</gene>
<dbReference type="EMBL" id="FUXX01000006">
    <property type="protein sequence ID" value="SKA59037.1"/>
    <property type="molecule type" value="Genomic_DNA"/>
</dbReference>
<dbReference type="STRING" id="83771.SAMN02910357_01266"/>
<protein>
    <submittedName>
        <fullName evidence="1">Tetratricopeptide repeat-containing protein</fullName>
    </submittedName>
</protein>
<dbReference type="AlphaFoldDB" id="A0A1T4V2E6"/>
<organism evidence="1 2">
    <name type="scientific">Succinivibrio dextrinosolvens DSM 3072</name>
    <dbReference type="NCBI Taxonomy" id="1123324"/>
    <lineage>
        <taxon>Bacteria</taxon>
        <taxon>Pseudomonadati</taxon>
        <taxon>Pseudomonadota</taxon>
        <taxon>Gammaproteobacteria</taxon>
        <taxon>Aeromonadales</taxon>
        <taxon>Succinivibrionaceae</taxon>
        <taxon>Succinivibrio</taxon>
    </lineage>
</organism>
<dbReference type="SUPFAM" id="SSF48452">
    <property type="entry name" value="TPR-like"/>
    <property type="match status" value="1"/>
</dbReference>
<dbReference type="RefSeq" id="WP_078928148.1">
    <property type="nucleotide sequence ID" value="NZ_FUXX01000006.1"/>
</dbReference>
<proteinExistence type="predicted"/>
<evidence type="ECO:0000313" key="2">
    <source>
        <dbReference type="Proteomes" id="UP000242432"/>
    </source>
</evidence>
<dbReference type="Pfam" id="PF14559">
    <property type="entry name" value="TPR_19"/>
    <property type="match status" value="1"/>
</dbReference>